<protein>
    <submittedName>
        <fullName evidence="1">Gliding motility-associated lipoprotein GldB</fullName>
    </submittedName>
</protein>
<dbReference type="Proteomes" id="UP000192980">
    <property type="component" value="Unassembled WGS sequence"/>
</dbReference>
<dbReference type="EMBL" id="FXAU01000004">
    <property type="protein sequence ID" value="SMG34857.1"/>
    <property type="molecule type" value="Genomic_DNA"/>
</dbReference>
<dbReference type="InterPro" id="IPR019853">
    <property type="entry name" value="GldB-like"/>
</dbReference>
<keyword evidence="1" id="KW-0449">Lipoprotein</keyword>
<organism evidence="1 2">
    <name type="scientific">Sphingobacterium psychroaquaticum</name>
    <dbReference type="NCBI Taxonomy" id="561061"/>
    <lineage>
        <taxon>Bacteria</taxon>
        <taxon>Pseudomonadati</taxon>
        <taxon>Bacteroidota</taxon>
        <taxon>Sphingobacteriia</taxon>
        <taxon>Sphingobacteriales</taxon>
        <taxon>Sphingobacteriaceae</taxon>
        <taxon>Sphingobacterium</taxon>
    </lineage>
</organism>
<evidence type="ECO:0000313" key="2">
    <source>
        <dbReference type="Proteomes" id="UP000192980"/>
    </source>
</evidence>
<dbReference type="RefSeq" id="WP_085473191.1">
    <property type="nucleotide sequence ID" value="NZ_FXAU01000004.1"/>
</dbReference>
<name>A0A1X7K3H9_9SPHI</name>
<dbReference type="OrthoDB" id="976022at2"/>
<dbReference type="AlphaFoldDB" id="A0A1X7K3H9"/>
<keyword evidence="2" id="KW-1185">Reference proteome</keyword>
<reference evidence="1 2" key="1">
    <citation type="submission" date="2017-04" db="EMBL/GenBank/DDBJ databases">
        <authorList>
            <person name="Afonso C.L."/>
            <person name="Miller P.J."/>
            <person name="Scott M.A."/>
            <person name="Spackman E."/>
            <person name="Goraichik I."/>
            <person name="Dimitrov K.M."/>
            <person name="Suarez D.L."/>
            <person name="Swayne D.E."/>
        </authorList>
    </citation>
    <scope>NUCLEOTIDE SEQUENCE [LARGE SCALE GENOMIC DNA]</scope>
    <source>
        <strain evidence="1 2">DSM 22418</strain>
    </source>
</reference>
<accession>A0A1X7K3H9</accession>
<evidence type="ECO:0000313" key="1">
    <source>
        <dbReference type="EMBL" id="SMG34857.1"/>
    </source>
</evidence>
<sequence length="344" mass="40065">MPSFRLFFPFGLFFFVCLLSCQSNKKTPDISHIKADVKIERFDQELAQLDTLSVPKQNKLWQTKYAPFYQDFMLHMLEVGDARDTLYIDYMMKRILQQEDFKNLAAAVAEKYPSLQTQEKELSLAMRYMKYYFPAYNVPRFYSFFSGFSVQVPIGEGYVGIGLDMFLGSDSKFYPSLVRDIPLYLSRRFTPENITPRVVESILRQDLYPPDENNTSSLQHMVYQGKILLAMDSILPETADSLKIGYTAKQLEWAKGYEGEVWSWFLQEDLLYNTDHLRIQKYFTEGPFTAELGENNESAPKLGTYLGWMLVRKYMERNPEVTLKALLANSNAQEILEQSKYKGK</sequence>
<proteinExistence type="predicted"/>
<gene>
    <name evidence="1" type="ORF">SAMN05660862_2454</name>
</gene>
<dbReference type="STRING" id="561061.SAMN05660862_2454"/>
<dbReference type="Pfam" id="PF25594">
    <property type="entry name" value="GldB_lipo"/>
    <property type="match status" value="1"/>
</dbReference>